<dbReference type="InterPro" id="IPR050553">
    <property type="entry name" value="Thioredoxin_ResA/DsbE_sf"/>
</dbReference>
<evidence type="ECO:0000256" key="2">
    <source>
        <dbReference type="ARBA" id="ARBA00022748"/>
    </source>
</evidence>
<dbReference type="PANTHER" id="PTHR42852">
    <property type="entry name" value="THIOL:DISULFIDE INTERCHANGE PROTEIN DSBE"/>
    <property type="match status" value="1"/>
</dbReference>
<evidence type="ECO:0000313" key="8">
    <source>
        <dbReference type="Proteomes" id="UP000029723"/>
    </source>
</evidence>
<keyword evidence="2" id="KW-0201">Cytochrome c-type biogenesis</keyword>
<dbReference type="Gene3D" id="3.40.30.10">
    <property type="entry name" value="Glutaredoxin"/>
    <property type="match status" value="1"/>
</dbReference>
<evidence type="ECO:0000256" key="3">
    <source>
        <dbReference type="ARBA" id="ARBA00023157"/>
    </source>
</evidence>
<name>A0A098YSC9_9BACT</name>
<dbReference type="AlphaFoldDB" id="A0A098YSC9"/>
<keyword evidence="4" id="KW-0676">Redox-active center</keyword>
<sequence length="184" mass="21071">MKRIVFLTFCLFCTVATLLAQDDDAKYATQLLEVGTTAPALTLPTINGETLSLNDFRGKYVVLEFWASWCPDCRKVTPKVDELGAKYAEHGVAFIHVSFDTNKEAWTQYVQQNCKNKQAYHVCNFEKMKESKVAKDFQIKWIPSFYLICPEGKIVMRTVMVEKIEKKLAELVQLSKPCCRLKAK</sequence>
<dbReference type="GO" id="GO:0030313">
    <property type="term" value="C:cell envelope"/>
    <property type="evidence" value="ECO:0007669"/>
    <property type="project" value="UniProtKB-SubCell"/>
</dbReference>
<protein>
    <submittedName>
        <fullName evidence="7">Thiol-disulfide oxidoreductase</fullName>
    </submittedName>
</protein>
<dbReference type="OrthoDB" id="9794348at2"/>
<evidence type="ECO:0000256" key="5">
    <source>
        <dbReference type="SAM" id="SignalP"/>
    </source>
</evidence>
<gene>
    <name evidence="7" type="ORF">HMPREF9304_03585</name>
</gene>
<feature type="signal peptide" evidence="5">
    <location>
        <begin position="1"/>
        <end position="20"/>
    </location>
</feature>
<dbReference type="InterPro" id="IPR000866">
    <property type="entry name" value="AhpC/TSA"/>
</dbReference>
<dbReference type="EMBL" id="JRPQ01000065">
    <property type="protein sequence ID" value="KGI22615.1"/>
    <property type="molecule type" value="Genomic_DNA"/>
</dbReference>
<dbReference type="Pfam" id="PF00578">
    <property type="entry name" value="AhpC-TSA"/>
    <property type="match status" value="1"/>
</dbReference>
<keyword evidence="3" id="KW-1015">Disulfide bond</keyword>
<dbReference type="RefSeq" id="WP_036926434.1">
    <property type="nucleotide sequence ID" value="NZ_JRPQ01000065.1"/>
</dbReference>
<dbReference type="SUPFAM" id="SSF52833">
    <property type="entry name" value="Thioredoxin-like"/>
    <property type="match status" value="1"/>
</dbReference>
<dbReference type="PANTHER" id="PTHR42852:SF6">
    <property type="entry name" value="THIOL:DISULFIDE INTERCHANGE PROTEIN DSBE"/>
    <property type="match status" value="1"/>
</dbReference>
<dbReference type="GO" id="GO:0016209">
    <property type="term" value="F:antioxidant activity"/>
    <property type="evidence" value="ECO:0007669"/>
    <property type="project" value="InterPro"/>
</dbReference>
<evidence type="ECO:0000313" key="7">
    <source>
        <dbReference type="EMBL" id="KGI22615.1"/>
    </source>
</evidence>
<proteinExistence type="predicted"/>
<evidence type="ECO:0000256" key="4">
    <source>
        <dbReference type="ARBA" id="ARBA00023284"/>
    </source>
</evidence>
<dbReference type="Proteomes" id="UP000029723">
    <property type="component" value="Unassembled WGS sequence"/>
</dbReference>
<organism evidence="7 8">
    <name type="scientific">Hoylesella timonensis S9-PR14</name>
    <dbReference type="NCBI Taxonomy" id="1401062"/>
    <lineage>
        <taxon>Bacteria</taxon>
        <taxon>Pseudomonadati</taxon>
        <taxon>Bacteroidota</taxon>
        <taxon>Bacteroidia</taxon>
        <taxon>Bacteroidales</taxon>
        <taxon>Prevotellaceae</taxon>
        <taxon>Hoylesella</taxon>
    </lineage>
</organism>
<comment type="caution">
    <text evidence="7">The sequence shown here is derived from an EMBL/GenBank/DDBJ whole genome shotgun (WGS) entry which is preliminary data.</text>
</comment>
<evidence type="ECO:0000256" key="1">
    <source>
        <dbReference type="ARBA" id="ARBA00004196"/>
    </source>
</evidence>
<dbReference type="PROSITE" id="PS51352">
    <property type="entry name" value="THIOREDOXIN_2"/>
    <property type="match status" value="1"/>
</dbReference>
<accession>A0A098YSC9</accession>
<dbReference type="GO" id="GO:0017004">
    <property type="term" value="P:cytochrome complex assembly"/>
    <property type="evidence" value="ECO:0007669"/>
    <property type="project" value="UniProtKB-KW"/>
</dbReference>
<reference evidence="7 8" key="1">
    <citation type="submission" date="2014-07" db="EMBL/GenBank/DDBJ databases">
        <authorList>
            <person name="McCorrison J."/>
            <person name="Sanka R."/>
            <person name="Torralba M."/>
            <person name="Gillis M."/>
            <person name="Haft D.H."/>
            <person name="Methe B."/>
            <person name="Sutton G."/>
            <person name="Nelson K.E."/>
        </authorList>
    </citation>
    <scope>NUCLEOTIDE SEQUENCE [LARGE SCALE GENOMIC DNA]</scope>
    <source>
        <strain evidence="7 8">S9-PR14</strain>
    </source>
</reference>
<dbReference type="CDD" id="cd02966">
    <property type="entry name" value="TlpA_like_family"/>
    <property type="match status" value="1"/>
</dbReference>
<comment type="subcellular location">
    <subcellularLocation>
        <location evidence="1">Cell envelope</location>
    </subcellularLocation>
</comment>
<dbReference type="GO" id="GO:0016491">
    <property type="term" value="F:oxidoreductase activity"/>
    <property type="evidence" value="ECO:0007669"/>
    <property type="project" value="InterPro"/>
</dbReference>
<dbReference type="InterPro" id="IPR036249">
    <property type="entry name" value="Thioredoxin-like_sf"/>
</dbReference>
<feature type="domain" description="Thioredoxin" evidence="6">
    <location>
        <begin position="32"/>
        <end position="180"/>
    </location>
</feature>
<keyword evidence="5" id="KW-0732">Signal</keyword>
<feature type="chain" id="PRO_5001942739" evidence="5">
    <location>
        <begin position="21"/>
        <end position="184"/>
    </location>
</feature>
<evidence type="ECO:0000259" key="6">
    <source>
        <dbReference type="PROSITE" id="PS51352"/>
    </source>
</evidence>
<dbReference type="InterPro" id="IPR013766">
    <property type="entry name" value="Thioredoxin_domain"/>
</dbReference>